<organism evidence="10 11">
    <name type="scientific">Dictyobacter aurantiacus</name>
    <dbReference type="NCBI Taxonomy" id="1936993"/>
    <lineage>
        <taxon>Bacteria</taxon>
        <taxon>Bacillati</taxon>
        <taxon>Chloroflexota</taxon>
        <taxon>Ktedonobacteria</taxon>
        <taxon>Ktedonobacterales</taxon>
        <taxon>Dictyobacteraceae</taxon>
        <taxon>Dictyobacter</taxon>
    </lineage>
</organism>
<keyword evidence="8" id="KW-0812">Transmembrane</keyword>
<sequence>MTQTTKNLNSSPSGAGRPGQRQRERELRKRRRARRRQLVISGVVALLILIAAVTWAIMAARESSDQAARADAHATATANAVVAQSTQTANAVNAQATANVQSLIKANPKGPDTPPQVTSPVQKTSSGVQYQIIKAGDGDTIQSGRTVAFEYTGWIKGTNKKFDSSYDHGGQPFAVTLGQGQVIKGWEDGVTGMKIGETRRLIIPPSLGYGSGAQKDQSGKVIIPANATLIFDVTAVAFTQPPQQSSPTG</sequence>
<dbReference type="EC" id="5.2.1.8" evidence="6"/>
<dbReference type="PANTHER" id="PTHR43811:SF19">
    <property type="entry name" value="39 KDA FK506-BINDING NUCLEAR PROTEIN"/>
    <property type="match status" value="1"/>
</dbReference>
<accession>A0A401Z866</accession>
<dbReference type="InterPro" id="IPR046357">
    <property type="entry name" value="PPIase_dom_sf"/>
</dbReference>
<dbReference type="RefSeq" id="WP_218030807.1">
    <property type="nucleotide sequence ID" value="NZ_BIFQ01000001.1"/>
</dbReference>
<dbReference type="GO" id="GO:0003755">
    <property type="term" value="F:peptidyl-prolyl cis-trans isomerase activity"/>
    <property type="evidence" value="ECO:0007669"/>
    <property type="project" value="UniProtKB-UniRule"/>
</dbReference>
<dbReference type="SUPFAM" id="SSF54534">
    <property type="entry name" value="FKBP-like"/>
    <property type="match status" value="1"/>
</dbReference>
<keyword evidence="11" id="KW-1185">Reference proteome</keyword>
<evidence type="ECO:0000256" key="6">
    <source>
        <dbReference type="RuleBase" id="RU003915"/>
    </source>
</evidence>
<feature type="transmembrane region" description="Helical" evidence="8">
    <location>
        <begin position="38"/>
        <end position="58"/>
    </location>
</feature>
<keyword evidence="8" id="KW-0472">Membrane</keyword>
<proteinExistence type="inferred from homology"/>
<comment type="caution">
    <text evidence="10">The sequence shown here is derived from an EMBL/GenBank/DDBJ whole genome shotgun (WGS) entry which is preliminary data.</text>
</comment>
<comment type="catalytic activity">
    <reaction evidence="1 5 6">
        <text>[protein]-peptidylproline (omega=180) = [protein]-peptidylproline (omega=0)</text>
        <dbReference type="Rhea" id="RHEA:16237"/>
        <dbReference type="Rhea" id="RHEA-COMP:10747"/>
        <dbReference type="Rhea" id="RHEA-COMP:10748"/>
        <dbReference type="ChEBI" id="CHEBI:83833"/>
        <dbReference type="ChEBI" id="CHEBI:83834"/>
        <dbReference type="EC" id="5.2.1.8"/>
    </reaction>
</comment>
<dbReference type="InterPro" id="IPR001179">
    <property type="entry name" value="PPIase_FKBP_dom"/>
</dbReference>
<protein>
    <recommendedName>
        <fullName evidence="6">Peptidyl-prolyl cis-trans isomerase</fullName>
        <ecNumber evidence="6">5.2.1.8</ecNumber>
    </recommendedName>
</protein>
<evidence type="ECO:0000256" key="1">
    <source>
        <dbReference type="ARBA" id="ARBA00000971"/>
    </source>
</evidence>
<keyword evidence="8" id="KW-1133">Transmembrane helix</keyword>
<evidence type="ECO:0000256" key="2">
    <source>
        <dbReference type="ARBA" id="ARBA00006577"/>
    </source>
</evidence>
<keyword evidence="4 5" id="KW-0413">Isomerase</keyword>
<dbReference type="PROSITE" id="PS50059">
    <property type="entry name" value="FKBP_PPIASE"/>
    <property type="match status" value="1"/>
</dbReference>
<feature type="region of interest" description="Disordered" evidence="7">
    <location>
        <begin position="1"/>
        <end position="33"/>
    </location>
</feature>
<dbReference type="FunFam" id="3.10.50.40:FF:000006">
    <property type="entry name" value="Peptidyl-prolyl cis-trans isomerase"/>
    <property type="match status" value="1"/>
</dbReference>
<dbReference type="EMBL" id="BIFQ01000001">
    <property type="protein sequence ID" value="GCE03006.1"/>
    <property type="molecule type" value="Genomic_DNA"/>
</dbReference>
<dbReference type="AlphaFoldDB" id="A0A401Z866"/>
<feature type="compositionally biased region" description="Polar residues" evidence="7">
    <location>
        <begin position="1"/>
        <end position="13"/>
    </location>
</feature>
<name>A0A401Z866_9CHLR</name>
<reference evidence="11" key="1">
    <citation type="submission" date="2018-12" db="EMBL/GenBank/DDBJ databases">
        <title>Tengunoibacter tsumagoiensis gen. nov., sp. nov., Dictyobacter kobayashii sp. nov., D. alpinus sp. nov., and D. joshuensis sp. nov. and description of Dictyobacteraceae fam. nov. within the order Ktedonobacterales isolated from Tengu-no-mugimeshi.</title>
        <authorList>
            <person name="Wang C.M."/>
            <person name="Zheng Y."/>
            <person name="Sakai Y."/>
            <person name="Toyoda A."/>
            <person name="Minakuchi Y."/>
            <person name="Abe K."/>
            <person name="Yokota A."/>
            <person name="Yabe S."/>
        </authorList>
    </citation>
    <scope>NUCLEOTIDE SEQUENCE [LARGE SCALE GENOMIC DNA]</scope>
    <source>
        <strain evidence="11">S-27</strain>
    </source>
</reference>
<gene>
    <name evidence="10" type="ORF">KDAU_03350</name>
</gene>
<evidence type="ECO:0000313" key="11">
    <source>
        <dbReference type="Proteomes" id="UP000287224"/>
    </source>
</evidence>
<evidence type="ECO:0000313" key="10">
    <source>
        <dbReference type="EMBL" id="GCE03006.1"/>
    </source>
</evidence>
<evidence type="ECO:0000259" key="9">
    <source>
        <dbReference type="PROSITE" id="PS50059"/>
    </source>
</evidence>
<dbReference type="PANTHER" id="PTHR43811">
    <property type="entry name" value="FKBP-TYPE PEPTIDYL-PROLYL CIS-TRANS ISOMERASE FKPA"/>
    <property type="match status" value="1"/>
</dbReference>
<dbReference type="Pfam" id="PF00254">
    <property type="entry name" value="FKBP_C"/>
    <property type="match status" value="1"/>
</dbReference>
<keyword evidence="3 5" id="KW-0697">Rotamase</keyword>
<feature type="domain" description="PPIase FKBP-type" evidence="9">
    <location>
        <begin position="144"/>
        <end position="239"/>
    </location>
</feature>
<evidence type="ECO:0000256" key="8">
    <source>
        <dbReference type="SAM" id="Phobius"/>
    </source>
</evidence>
<evidence type="ECO:0000256" key="5">
    <source>
        <dbReference type="PROSITE-ProRule" id="PRU00277"/>
    </source>
</evidence>
<dbReference type="Gene3D" id="3.10.50.40">
    <property type="match status" value="1"/>
</dbReference>
<evidence type="ECO:0000256" key="3">
    <source>
        <dbReference type="ARBA" id="ARBA00023110"/>
    </source>
</evidence>
<evidence type="ECO:0000256" key="7">
    <source>
        <dbReference type="SAM" id="MobiDB-lite"/>
    </source>
</evidence>
<evidence type="ECO:0000256" key="4">
    <source>
        <dbReference type="ARBA" id="ARBA00023235"/>
    </source>
</evidence>
<dbReference type="Proteomes" id="UP000287224">
    <property type="component" value="Unassembled WGS sequence"/>
</dbReference>
<comment type="similarity">
    <text evidence="2 6">Belongs to the FKBP-type PPIase family.</text>
</comment>